<dbReference type="InterPro" id="IPR023153">
    <property type="entry name" value="DarP_sf"/>
</dbReference>
<comment type="function">
    <text evidence="5">Member of a network of 50S ribosomal subunit biogenesis factors which assembles along the 30S-50S interface, preventing incorrect 23S rRNA structures from forming. Promotes peptidyl transferase center (PTC) maturation.</text>
</comment>
<evidence type="ECO:0000256" key="5">
    <source>
        <dbReference type="HAMAP-Rule" id="MF_00765"/>
    </source>
</evidence>
<comment type="similarity">
    <text evidence="5">Belongs to the DarP family.</text>
</comment>
<evidence type="ECO:0000256" key="2">
    <source>
        <dbReference type="ARBA" id="ARBA00022517"/>
    </source>
</evidence>
<dbReference type="PANTHER" id="PTHR38101:SF1">
    <property type="entry name" value="UPF0307 PROTEIN YJGA"/>
    <property type="match status" value="1"/>
</dbReference>
<evidence type="ECO:0000313" key="7">
    <source>
        <dbReference type="EMBL" id="MBH9552910.1"/>
    </source>
</evidence>
<accession>A0A931IUC2</accession>
<keyword evidence="1 5" id="KW-0963">Cytoplasm</keyword>
<dbReference type="NCBIfam" id="NF003593">
    <property type="entry name" value="PRK05255.1-1"/>
    <property type="match status" value="1"/>
</dbReference>
<dbReference type="PANTHER" id="PTHR38101">
    <property type="entry name" value="UPF0307 PROTEIN YJGA"/>
    <property type="match status" value="1"/>
</dbReference>
<organism evidence="7 8">
    <name type="scientific">Inhella gelatinilytica</name>
    <dbReference type="NCBI Taxonomy" id="2795030"/>
    <lineage>
        <taxon>Bacteria</taxon>
        <taxon>Pseudomonadati</taxon>
        <taxon>Pseudomonadota</taxon>
        <taxon>Betaproteobacteria</taxon>
        <taxon>Burkholderiales</taxon>
        <taxon>Sphaerotilaceae</taxon>
        <taxon>Inhella</taxon>
    </lineage>
</organism>
<dbReference type="CDD" id="cd16331">
    <property type="entry name" value="YjgA-like"/>
    <property type="match status" value="1"/>
</dbReference>
<keyword evidence="3 5" id="KW-0699">rRNA-binding</keyword>
<dbReference type="RefSeq" id="WP_198100524.1">
    <property type="nucleotide sequence ID" value="NZ_JAEDAL010000003.1"/>
</dbReference>
<dbReference type="Gene3D" id="1.10.60.30">
    <property type="entry name" value="PSPTO4464-like domains"/>
    <property type="match status" value="2"/>
</dbReference>
<dbReference type="SUPFAM" id="SSF158710">
    <property type="entry name" value="PSPTO4464-like"/>
    <property type="match status" value="1"/>
</dbReference>
<evidence type="ECO:0000256" key="4">
    <source>
        <dbReference type="ARBA" id="ARBA00022884"/>
    </source>
</evidence>
<dbReference type="GO" id="GO:1902626">
    <property type="term" value="P:assembly of large subunit precursor of preribosome"/>
    <property type="evidence" value="ECO:0007669"/>
    <property type="project" value="UniProtKB-UniRule"/>
</dbReference>
<comment type="subcellular location">
    <subcellularLocation>
        <location evidence="5">Cytoplasm</location>
    </subcellularLocation>
    <text evidence="5">Associates with late stage pre-50S ribosomal subunits.</text>
</comment>
<evidence type="ECO:0000256" key="3">
    <source>
        <dbReference type="ARBA" id="ARBA00022730"/>
    </source>
</evidence>
<dbReference type="GO" id="GO:0005829">
    <property type="term" value="C:cytosol"/>
    <property type="evidence" value="ECO:0007669"/>
    <property type="project" value="TreeGrafter"/>
</dbReference>
<dbReference type="InterPro" id="IPR006839">
    <property type="entry name" value="DarP"/>
</dbReference>
<dbReference type="GO" id="GO:0043022">
    <property type="term" value="F:ribosome binding"/>
    <property type="evidence" value="ECO:0007669"/>
    <property type="project" value="UniProtKB-UniRule"/>
</dbReference>
<dbReference type="EMBL" id="JAEDAL010000003">
    <property type="protein sequence ID" value="MBH9552910.1"/>
    <property type="molecule type" value="Genomic_DNA"/>
</dbReference>
<keyword evidence="4 5" id="KW-0694">RNA-binding</keyword>
<reference evidence="7" key="1">
    <citation type="submission" date="2020-12" db="EMBL/GenBank/DDBJ databases">
        <title>The genome sequence of Inhella sp. 4Y17.</title>
        <authorList>
            <person name="Liu Y."/>
        </authorList>
    </citation>
    <scope>NUCLEOTIDE SEQUENCE</scope>
    <source>
        <strain evidence="7">4Y10</strain>
    </source>
</reference>
<sequence>MANPDRPKRARPGPQSHLLHDAEDEAYGPSKTQLKRESDALQKLGEELLTLPESRLSNLDMPESLRTALRDCKKITAHGGRRRQLQYIGKLMRQVDPGPFEEAVATFKLGHAQDQLRLHRLEAVRAELIAHDTALQHYIDSHPGVDVQQLRSLVRSARKDAAANPEARSGRGFRELFQFLKDQPDAAEAAE</sequence>
<feature type="region of interest" description="Disordered" evidence="6">
    <location>
        <begin position="1"/>
        <end position="34"/>
    </location>
</feature>
<proteinExistence type="inferred from homology"/>
<evidence type="ECO:0000256" key="1">
    <source>
        <dbReference type="ARBA" id="ARBA00022490"/>
    </source>
</evidence>
<comment type="caution">
    <text evidence="7">The sequence shown here is derived from an EMBL/GenBank/DDBJ whole genome shotgun (WGS) entry which is preliminary data.</text>
</comment>
<name>A0A931IUC2_9BURK</name>
<dbReference type="Proteomes" id="UP000620139">
    <property type="component" value="Unassembled WGS sequence"/>
</dbReference>
<gene>
    <name evidence="5" type="primary">darP</name>
    <name evidence="7" type="ORF">I7X43_08590</name>
</gene>
<keyword evidence="8" id="KW-1185">Reference proteome</keyword>
<dbReference type="GO" id="GO:0019843">
    <property type="term" value="F:rRNA binding"/>
    <property type="evidence" value="ECO:0007669"/>
    <property type="project" value="UniProtKB-UniRule"/>
</dbReference>
<dbReference type="HAMAP" id="MF_00765">
    <property type="entry name" value="DarP"/>
    <property type="match status" value="1"/>
</dbReference>
<dbReference type="AlphaFoldDB" id="A0A931IUC2"/>
<evidence type="ECO:0000256" key="6">
    <source>
        <dbReference type="SAM" id="MobiDB-lite"/>
    </source>
</evidence>
<keyword evidence="2 5" id="KW-0690">Ribosome biogenesis</keyword>
<dbReference type="Pfam" id="PF04751">
    <property type="entry name" value="DarP"/>
    <property type="match status" value="1"/>
</dbReference>
<protein>
    <recommendedName>
        <fullName evidence="5">Dual-action ribosomal maturation protein DarP</fullName>
    </recommendedName>
    <alternativeName>
        <fullName evidence="5">Large ribosomal subunit assembly factor DarP</fullName>
    </alternativeName>
</protein>
<dbReference type="PIRSF" id="PIRSF016183">
    <property type="entry name" value="UCP016183"/>
    <property type="match status" value="1"/>
</dbReference>
<evidence type="ECO:0000313" key="8">
    <source>
        <dbReference type="Proteomes" id="UP000620139"/>
    </source>
</evidence>